<evidence type="ECO:0000256" key="3">
    <source>
        <dbReference type="ARBA" id="ARBA00012148"/>
    </source>
</evidence>
<protein>
    <recommendedName>
        <fullName evidence="3">apyrase</fullName>
        <ecNumber evidence="3">3.6.1.5</ecNumber>
    </recommendedName>
</protein>
<dbReference type="GO" id="GO:0090729">
    <property type="term" value="F:toxin activity"/>
    <property type="evidence" value="ECO:0007669"/>
    <property type="project" value="UniProtKB-KW"/>
</dbReference>
<dbReference type="FunFam" id="3.90.780.10:FF:000001">
    <property type="entry name" value="NT5E isoform 3"/>
    <property type="match status" value="1"/>
</dbReference>
<sequence length="684" mass="76742">MIKQLLILIAIKCTSGLTGRGLMYPGRTDLFELSIVHINDFHARFEEVSPTASACQRKEGAICVGGLPRVFTAAKRLLKERPNAILLNAGDHYQGTLWYNLHRWNATVTFFNMVPWDVLTIGNHEFDDGIAGLVPFLKNIKAPVVITNIDMSDEPTIQNLTTNSTILYRGGKKIGVIGAIIKTTTELSKTEKLKFLDEIETINLEAEKLKLYEKVDIIIVLSHCGLPVDRKIAANCPLVDVIVGGHSHSFLYSGKAPFIDQPEDEYPVVVTQVSNRTVLIVQAAAFTKYLGNLTVWFNEQGEVEDWEGNPIVLDETIQQDPEMLKALEPWKKQVDALGSKVIGRTKVKMPKTCRVGECNIGNMITDAMIESFIDRAEDESYWSFASIAVTNGGGIRSPIDSASGEITFADLVMAQPFENYWDIIEMKGSDIRMTLEICVARSQPGHWNGYSFLAWSGLRVFYNMSQPAFSRVDSVKVQCRQCDVPVYENLLDHEWYRVVVPTFLLRGGDGHSVIASKHRNHVVGGRDIDFLVKYVKKISPLMNGLEGRIVFVFQPEDSSKDGSMQEKKRKTDFRSISTVPNLSAQQLGNIAPVQENNDNLLHGFNRRQVPDARKSVLPNLDNTIRELKNLKDSPNFRDILISYLQSTPILEYYPLATIKIKFSVAFGPDKKKALDVLNDPRLYS</sequence>
<dbReference type="GO" id="GO:0004050">
    <property type="term" value="F:apyrase activity"/>
    <property type="evidence" value="ECO:0007669"/>
    <property type="project" value="UniProtKB-EC"/>
</dbReference>
<accession>A0A8J2HEL8</accession>
<dbReference type="GO" id="GO:0006196">
    <property type="term" value="P:AMP catabolic process"/>
    <property type="evidence" value="ECO:0007669"/>
    <property type="project" value="TreeGrafter"/>
</dbReference>
<dbReference type="GO" id="GO:0046872">
    <property type="term" value="F:metal ion binding"/>
    <property type="evidence" value="ECO:0007669"/>
    <property type="project" value="UniProtKB-KW"/>
</dbReference>
<evidence type="ECO:0000256" key="12">
    <source>
        <dbReference type="RuleBase" id="RU362119"/>
    </source>
</evidence>
<feature type="chain" id="PRO_5035339997" description="apyrase" evidence="12">
    <location>
        <begin position="17"/>
        <end position="684"/>
    </location>
</feature>
<dbReference type="PRINTS" id="PR01607">
    <property type="entry name" value="APYRASEFAMLY"/>
</dbReference>
<dbReference type="Pfam" id="PF02872">
    <property type="entry name" value="5_nucleotid_C"/>
    <property type="match status" value="1"/>
</dbReference>
<dbReference type="GO" id="GO:0000166">
    <property type="term" value="F:nucleotide binding"/>
    <property type="evidence" value="ECO:0007669"/>
    <property type="project" value="UniProtKB-KW"/>
</dbReference>
<keyword evidence="4" id="KW-1201">Platelet aggregation inhibiting toxin</keyword>
<comment type="subcellular location">
    <subcellularLocation>
        <location evidence="1">Secreted</location>
    </subcellularLocation>
</comment>
<comment type="caution">
    <text evidence="15">The sequence shown here is derived from an EMBL/GenBank/DDBJ whole genome shotgun (WGS) entry which is preliminary data.</text>
</comment>
<keyword evidence="11" id="KW-1199">Hemostasis impairing toxin</keyword>
<dbReference type="GO" id="GO:0008253">
    <property type="term" value="F:5'-nucleotidase activity"/>
    <property type="evidence" value="ECO:0007669"/>
    <property type="project" value="TreeGrafter"/>
</dbReference>
<evidence type="ECO:0000256" key="7">
    <source>
        <dbReference type="ARBA" id="ARBA00022723"/>
    </source>
</evidence>
<reference evidence="15" key="1">
    <citation type="submission" date="2021-04" db="EMBL/GenBank/DDBJ databases">
        <authorList>
            <person name="Chebbi M.A.C M."/>
        </authorList>
    </citation>
    <scope>NUCLEOTIDE SEQUENCE</scope>
</reference>
<dbReference type="PANTHER" id="PTHR11575:SF32">
    <property type="entry name" value="APYRASE-LIKE PROTEIN"/>
    <property type="match status" value="1"/>
</dbReference>
<evidence type="ECO:0000256" key="9">
    <source>
        <dbReference type="ARBA" id="ARBA00022741"/>
    </source>
</evidence>
<dbReference type="GO" id="GO:0005576">
    <property type="term" value="C:extracellular region"/>
    <property type="evidence" value="ECO:0007669"/>
    <property type="project" value="UniProtKB-SubCell"/>
</dbReference>
<evidence type="ECO:0000256" key="6">
    <source>
        <dbReference type="ARBA" id="ARBA00022656"/>
    </source>
</evidence>
<keyword evidence="9 12" id="KW-0547">Nucleotide-binding</keyword>
<keyword evidence="5" id="KW-0964">Secreted</keyword>
<evidence type="ECO:0000256" key="8">
    <source>
        <dbReference type="ARBA" id="ARBA00022729"/>
    </source>
</evidence>
<comment type="similarity">
    <text evidence="2 12">Belongs to the 5'-nucleotidase family.</text>
</comment>
<dbReference type="Gene3D" id="3.90.780.10">
    <property type="entry name" value="5'-Nucleotidase, C-terminal domain"/>
    <property type="match status" value="1"/>
</dbReference>
<dbReference type="InterPro" id="IPR004843">
    <property type="entry name" value="Calcineurin-like_PHP"/>
</dbReference>
<evidence type="ECO:0000256" key="4">
    <source>
        <dbReference type="ARBA" id="ARBA00022442"/>
    </source>
</evidence>
<gene>
    <name evidence="15" type="ORF">HICCMSTLAB_LOCUS6089</name>
</gene>
<feature type="signal peptide" evidence="12">
    <location>
        <begin position="1"/>
        <end position="16"/>
    </location>
</feature>
<dbReference type="PANTHER" id="PTHR11575">
    <property type="entry name" value="5'-NUCLEOTIDASE-RELATED"/>
    <property type="match status" value="1"/>
</dbReference>
<dbReference type="SUPFAM" id="SSF55816">
    <property type="entry name" value="5'-nucleotidase (syn. UDP-sugar hydrolase), C-terminal domain"/>
    <property type="match status" value="1"/>
</dbReference>
<dbReference type="CDD" id="cd07409">
    <property type="entry name" value="MPP_CD73_N"/>
    <property type="match status" value="1"/>
</dbReference>
<feature type="domain" description="5'-Nucleotidase C-terminal" evidence="14">
    <location>
        <begin position="341"/>
        <end position="513"/>
    </location>
</feature>
<dbReference type="InterPro" id="IPR029052">
    <property type="entry name" value="Metallo-depent_PP-like"/>
</dbReference>
<dbReference type="Gene3D" id="3.60.21.10">
    <property type="match status" value="1"/>
</dbReference>
<dbReference type="EC" id="3.6.1.5" evidence="3"/>
<dbReference type="AlphaFoldDB" id="A0A8J2HEL8"/>
<dbReference type="FunFam" id="3.60.21.10:FF:000020">
    <property type="entry name" value="NT5E isoform 4"/>
    <property type="match status" value="1"/>
</dbReference>
<keyword evidence="7" id="KW-0479">Metal-binding</keyword>
<proteinExistence type="inferred from homology"/>
<dbReference type="OrthoDB" id="7722975at2759"/>
<dbReference type="GO" id="GO:0005886">
    <property type="term" value="C:plasma membrane"/>
    <property type="evidence" value="ECO:0007669"/>
    <property type="project" value="TreeGrafter"/>
</dbReference>
<feature type="domain" description="Calcineurin-like phosphoesterase" evidence="13">
    <location>
        <begin position="34"/>
        <end position="249"/>
    </location>
</feature>
<keyword evidence="10 12" id="KW-0378">Hydrolase</keyword>
<dbReference type="InterPro" id="IPR006179">
    <property type="entry name" value="5_nucleotidase/apyrase"/>
</dbReference>
<dbReference type="Pfam" id="PF00149">
    <property type="entry name" value="Metallophos"/>
    <property type="match status" value="1"/>
</dbReference>
<evidence type="ECO:0000256" key="2">
    <source>
        <dbReference type="ARBA" id="ARBA00006654"/>
    </source>
</evidence>
<name>A0A8J2HEL8_COTCN</name>
<dbReference type="InterPro" id="IPR006146">
    <property type="entry name" value="5'-Nucleotdase_CS"/>
</dbReference>
<evidence type="ECO:0000256" key="10">
    <source>
        <dbReference type="ARBA" id="ARBA00022801"/>
    </source>
</evidence>
<organism evidence="15 16">
    <name type="scientific">Cotesia congregata</name>
    <name type="common">Parasitoid wasp</name>
    <name type="synonym">Apanteles congregatus</name>
    <dbReference type="NCBI Taxonomy" id="51543"/>
    <lineage>
        <taxon>Eukaryota</taxon>
        <taxon>Metazoa</taxon>
        <taxon>Ecdysozoa</taxon>
        <taxon>Arthropoda</taxon>
        <taxon>Hexapoda</taxon>
        <taxon>Insecta</taxon>
        <taxon>Pterygota</taxon>
        <taxon>Neoptera</taxon>
        <taxon>Endopterygota</taxon>
        <taxon>Hymenoptera</taxon>
        <taxon>Apocrita</taxon>
        <taxon>Ichneumonoidea</taxon>
        <taxon>Braconidae</taxon>
        <taxon>Microgastrinae</taxon>
        <taxon>Cotesia</taxon>
    </lineage>
</organism>
<evidence type="ECO:0000256" key="11">
    <source>
        <dbReference type="ARBA" id="ARBA00023240"/>
    </source>
</evidence>
<keyword evidence="6" id="KW-0800">Toxin</keyword>
<evidence type="ECO:0000259" key="13">
    <source>
        <dbReference type="Pfam" id="PF00149"/>
    </source>
</evidence>
<dbReference type="EMBL" id="CAJNRD030001120">
    <property type="protein sequence ID" value="CAG5092367.1"/>
    <property type="molecule type" value="Genomic_DNA"/>
</dbReference>
<evidence type="ECO:0000313" key="15">
    <source>
        <dbReference type="EMBL" id="CAG5092367.1"/>
    </source>
</evidence>
<dbReference type="Proteomes" id="UP000786811">
    <property type="component" value="Unassembled WGS sequence"/>
</dbReference>
<keyword evidence="16" id="KW-1185">Reference proteome</keyword>
<evidence type="ECO:0000256" key="1">
    <source>
        <dbReference type="ARBA" id="ARBA00004613"/>
    </source>
</evidence>
<evidence type="ECO:0000259" key="14">
    <source>
        <dbReference type="Pfam" id="PF02872"/>
    </source>
</evidence>
<dbReference type="SUPFAM" id="SSF56300">
    <property type="entry name" value="Metallo-dependent phosphatases"/>
    <property type="match status" value="1"/>
</dbReference>
<evidence type="ECO:0000313" key="16">
    <source>
        <dbReference type="Proteomes" id="UP000786811"/>
    </source>
</evidence>
<dbReference type="InterPro" id="IPR036907">
    <property type="entry name" value="5'-Nucleotdase_C_sf"/>
</dbReference>
<dbReference type="InterPro" id="IPR008334">
    <property type="entry name" value="5'-Nucleotdase_C"/>
</dbReference>
<keyword evidence="8 12" id="KW-0732">Signal</keyword>
<dbReference type="PROSITE" id="PS00785">
    <property type="entry name" value="5_NUCLEOTIDASE_1"/>
    <property type="match status" value="1"/>
</dbReference>
<evidence type="ECO:0000256" key="5">
    <source>
        <dbReference type="ARBA" id="ARBA00022525"/>
    </source>
</evidence>